<protein>
    <submittedName>
        <fullName evidence="1">AAA family ATPase</fullName>
    </submittedName>
</protein>
<evidence type="ECO:0000313" key="2">
    <source>
        <dbReference type="Proteomes" id="UP001595945"/>
    </source>
</evidence>
<dbReference type="Pfam" id="PF13671">
    <property type="entry name" value="AAA_33"/>
    <property type="match status" value="1"/>
</dbReference>
<comment type="caution">
    <text evidence="1">The sequence shown here is derived from an EMBL/GenBank/DDBJ whole genome shotgun (WGS) entry which is preliminary data.</text>
</comment>
<dbReference type="GeneID" id="73046019"/>
<dbReference type="Proteomes" id="UP001595945">
    <property type="component" value="Unassembled WGS sequence"/>
</dbReference>
<sequence>MKLLLCGPPGVGKTTVAERLRDALRAAGRELRVLHSDDFSRNTYEQMYERVLADPTADWLLDGTFYRRKYQERFRALLDAHLVHLTASLETALERNQAREDAIDERGVRVMHGQFEEPETTDLTLDTESSSVEETVAAVERYVSTWT</sequence>
<accession>A0ABD5PWM7</accession>
<dbReference type="InterPro" id="IPR027417">
    <property type="entry name" value="P-loop_NTPase"/>
</dbReference>
<keyword evidence="2" id="KW-1185">Reference proteome</keyword>
<proteinExistence type="predicted"/>
<evidence type="ECO:0000313" key="1">
    <source>
        <dbReference type="EMBL" id="MFC4822937.1"/>
    </source>
</evidence>
<dbReference type="Gene3D" id="3.40.50.300">
    <property type="entry name" value="P-loop containing nucleotide triphosphate hydrolases"/>
    <property type="match status" value="1"/>
</dbReference>
<dbReference type="RefSeq" id="WP_254267557.1">
    <property type="nucleotide sequence ID" value="NZ_CP100400.1"/>
</dbReference>
<reference evidence="1 2" key="1">
    <citation type="journal article" date="2019" name="Int. J. Syst. Evol. Microbiol.">
        <title>The Global Catalogue of Microorganisms (GCM) 10K type strain sequencing project: providing services to taxonomists for standard genome sequencing and annotation.</title>
        <authorList>
            <consortium name="The Broad Institute Genomics Platform"/>
            <consortium name="The Broad Institute Genome Sequencing Center for Infectious Disease"/>
            <person name="Wu L."/>
            <person name="Ma J."/>
        </authorList>
    </citation>
    <scope>NUCLEOTIDE SEQUENCE [LARGE SCALE GENOMIC DNA]</scope>
    <source>
        <strain evidence="1 2">XZYJ18</strain>
    </source>
</reference>
<dbReference type="SUPFAM" id="SSF52540">
    <property type="entry name" value="P-loop containing nucleoside triphosphate hydrolases"/>
    <property type="match status" value="1"/>
</dbReference>
<dbReference type="AlphaFoldDB" id="A0ABD5PWM7"/>
<name>A0ABD5PWM7_9EURY</name>
<dbReference type="EMBL" id="JBHSHT010000001">
    <property type="protein sequence ID" value="MFC4822937.1"/>
    <property type="molecule type" value="Genomic_DNA"/>
</dbReference>
<organism evidence="1 2">
    <name type="scientific">Halorussus aquaticus</name>
    <dbReference type="NCBI Taxonomy" id="2953748"/>
    <lineage>
        <taxon>Archaea</taxon>
        <taxon>Methanobacteriati</taxon>
        <taxon>Methanobacteriota</taxon>
        <taxon>Stenosarchaea group</taxon>
        <taxon>Halobacteria</taxon>
        <taxon>Halobacteriales</taxon>
        <taxon>Haladaptataceae</taxon>
        <taxon>Halorussus</taxon>
    </lineage>
</organism>
<gene>
    <name evidence="1" type="ORF">ACFO9K_01550</name>
</gene>